<dbReference type="GO" id="GO:0016853">
    <property type="term" value="F:isomerase activity"/>
    <property type="evidence" value="ECO:0007669"/>
    <property type="project" value="UniProtKB-KW"/>
</dbReference>
<dbReference type="Gene3D" id="3.90.550.10">
    <property type="entry name" value="Spore Coat Polysaccharide Biosynthesis Protein SpsA, Chain A"/>
    <property type="match status" value="1"/>
</dbReference>
<dbReference type="Gene3D" id="2.60.120.10">
    <property type="entry name" value="Jelly Rolls"/>
    <property type="match status" value="1"/>
</dbReference>
<gene>
    <name evidence="12" type="ordered locus">Dtpsy_0566</name>
</gene>
<dbReference type="InterPro" id="IPR051161">
    <property type="entry name" value="Mannose-6P_isomerase_type2"/>
</dbReference>
<evidence type="ECO:0000256" key="3">
    <source>
        <dbReference type="ARBA" id="ARBA00022679"/>
    </source>
</evidence>
<dbReference type="RefSeq" id="WP_012655588.1">
    <property type="nucleotide sequence ID" value="NC_011992.1"/>
</dbReference>
<dbReference type="InterPro" id="IPR001538">
    <property type="entry name" value="Man6P_isomerase-2_C"/>
</dbReference>
<dbReference type="GO" id="GO:0004475">
    <property type="term" value="F:mannose-1-phosphate guanylyltransferase (GTP) activity"/>
    <property type="evidence" value="ECO:0007669"/>
    <property type="project" value="UniProtKB-EC"/>
</dbReference>
<name>A0A9J9QCZ5_ACIET</name>
<evidence type="ECO:0000256" key="7">
    <source>
        <dbReference type="ARBA" id="ARBA00047343"/>
    </source>
</evidence>
<evidence type="ECO:0000256" key="4">
    <source>
        <dbReference type="ARBA" id="ARBA00022695"/>
    </source>
</evidence>
<protein>
    <recommendedName>
        <fullName evidence="2">mannose-1-phosphate guanylyltransferase</fullName>
        <ecNumber evidence="2">2.7.7.13</ecNumber>
    </recommendedName>
</protein>
<comment type="catalytic activity">
    <reaction evidence="7">
        <text>alpha-D-mannose 1-phosphate + GTP + H(+) = GDP-alpha-D-mannose + diphosphate</text>
        <dbReference type="Rhea" id="RHEA:15229"/>
        <dbReference type="ChEBI" id="CHEBI:15378"/>
        <dbReference type="ChEBI" id="CHEBI:33019"/>
        <dbReference type="ChEBI" id="CHEBI:37565"/>
        <dbReference type="ChEBI" id="CHEBI:57527"/>
        <dbReference type="ChEBI" id="CHEBI:58409"/>
        <dbReference type="EC" id="2.7.7.13"/>
    </reaction>
</comment>
<evidence type="ECO:0000256" key="5">
    <source>
        <dbReference type="ARBA" id="ARBA00022741"/>
    </source>
</evidence>
<keyword evidence="4 12" id="KW-0548">Nucleotidyltransferase</keyword>
<dbReference type="Pfam" id="PF00483">
    <property type="entry name" value="NTP_transferase"/>
    <property type="match status" value="1"/>
</dbReference>
<dbReference type="PANTHER" id="PTHR46390:SF1">
    <property type="entry name" value="MANNOSE-1-PHOSPHATE GUANYLYLTRANSFERASE"/>
    <property type="match status" value="1"/>
</dbReference>
<evidence type="ECO:0000259" key="11">
    <source>
        <dbReference type="Pfam" id="PF22640"/>
    </source>
</evidence>
<dbReference type="InterPro" id="IPR029044">
    <property type="entry name" value="Nucleotide-diphossugar_trans"/>
</dbReference>
<dbReference type="AlphaFoldDB" id="A0A9J9QCZ5"/>
<dbReference type="InterPro" id="IPR011051">
    <property type="entry name" value="RmlC_Cupin_sf"/>
</dbReference>
<dbReference type="Pfam" id="PF22640">
    <property type="entry name" value="ManC_GMP_beta-helix"/>
    <property type="match status" value="1"/>
</dbReference>
<keyword evidence="6" id="KW-0342">GTP-binding</keyword>
<dbReference type="CDD" id="cd02213">
    <property type="entry name" value="cupin_PMI_typeII_C"/>
    <property type="match status" value="1"/>
</dbReference>
<evidence type="ECO:0000313" key="12">
    <source>
        <dbReference type="EMBL" id="ACM32046.1"/>
    </source>
</evidence>
<dbReference type="GO" id="GO:0005525">
    <property type="term" value="F:GTP binding"/>
    <property type="evidence" value="ECO:0007669"/>
    <property type="project" value="UniProtKB-KW"/>
</dbReference>
<dbReference type="SUPFAM" id="SSF53448">
    <property type="entry name" value="Nucleotide-diphospho-sugar transferases"/>
    <property type="match status" value="1"/>
</dbReference>
<evidence type="ECO:0000256" key="6">
    <source>
        <dbReference type="ARBA" id="ARBA00023134"/>
    </source>
</evidence>
<accession>A0A9J9QCZ5</accession>
<dbReference type="GO" id="GO:0000271">
    <property type="term" value="P:polysaccharide biosynthetic process"/>
    <property type="evidence" value="ECO:0007669"/>
    <property type="project" value="InterPro"/>
</dbReference>
<dbReference type="SUPFAM" id="SSF51182">
    <property type="entry name" value="RmlC-like cupins"/>
    <property type="match status" value="1"/>
</dbReference>
<dbReference type="InterPro" id="IPR049577">
    <property type="entry name" value="GMPP_N"/>
</dbReference>
<comment type="similarity">
    <text evidence="1 8">Belongs to the mannose-6-phosphate isomerase type 2 family.</text>
</comment>
<evidence type="ECO:0000256" key="1">
    <source>
        <dbReference type="ARBA" id="ARBA00006115"/>
    </source>
</evidence>
<feature type="domain" description="MannoseP isomerase/GMP-like beta-helix" evidence="11">
    <location>
        <begin position="298"/>
        <end position="353"/>
    </location>
</feature>
<evidence type="ECO:0000313" key="13">
    <source>
        <dbReference type="Proteomes" id="UP000000450"/>
    </source>
</evidence>
<dbReference type="Proteomes" id="UP000000450">
    <property type="component" value="Chromosome"/>
</dbReference>
<dbReference type="InterPro" id="IPR005835">
    <property type="entry name" value="NTP_transferase_dom"/>
</dbReference>
<dbReference type="PANTHER" id="PTHR46390">
    <property type="entry name" value="MANNOSE-1-PHOSPHATE GUANYLYLTRANSFERASE"/>
    <property type="match status" value="1"/>
</dbReference>
<dbReference type="InterPro" id="IPR014710">
    <property type="entry name" value="RmlC-like_jellyroll"/>
</dbReference>
<dbReference type="NCBIfam" id="TIGR01479">
    <property type="entry name" value="GMP_PMI"/>
    <property type="match status" value="1"/>
</dbReference>
<keyword evidence="3 12" id="KW-0808">Transferase</keyword>
<feature type="domain" description="Mannose-6-phosphate isomerase type II C-terminal" evidence="10">
    <location>
        <begin position="360"/>
        <end position="471"/>
    </location>
</feature>
<dbReference type="Pfam" id="PF01050">
    <property type="entry name" value="MannoseP_isomer"/>
    <property type="match status" value="1"/>
</dbReference>
<dbReference type="FunFam" id="3.90.550.10:FF:000046">
    <property type="entry name" value="Mannose-1-phosphate guanylyltransferase (GDP)"/>
    <property type="match status" value="1"/>
</dbReference>
<feature type="domain" description="Nucleotidyl transferase" evidence="9">
    <location>
        <begin position="5"/>
        <end position="285"/>
    </location>
</feature>
<evidence type="ECO:0000256" key="8">
    <source>
        <dbReference type="RuleBase" id="RU004190"/>
    </source>
</evidence>
<keyword evidence="12" id="KW-0413">Isomerase</keyword>
<organism evidence="12 13">
    <name type="scientific">Acidovorax ebreus (strain TPSY)</name>
    <name type="common">Diaphorobacter sp. (strain TPSY)</name>
    <dbReference type="NCBI Taxonomy" id="535289"/>
    <lineage>
        <taxon>Bacteria</taxon>
        <taxon>Pseudomonadati</taxon>
        <taxon>Pseudomonadota</taxon>
        <taxon>Betaproteobacteria</taxon>
        <taxon>Burkholderiales</taxon>
        <taxon>Comamonadaceae</taxon>
        <taxon>Diaphorobacter</taxon>
    </lineage>
</organism>
<dbReference type="InterPro" id="IPR054566">
    <property type="entry name" value="ManC/GMP-like_b-helix"/>
</dbReference>
<keyword evidence="5" id="KW-0547">Nucleotide-binding</keyword>
<evidence type="ECO:0000256" key="2">
    <source>
        <dbReference type="ARBA" id="ARBA00012387"/>
    </source>
</evidence>
<sequence length="476" mass="52085">MHLVSVVLSGGSGTRLWPVSRQSYPKPFMQLGGSTLLGQAIGRGQDCGTDDLIIVTNQDYFFLSRNVVNELSDVPHTQYLLEPKGRNTAPAIALAALACARLHGPEAVMLVLPADHLIPDTEAFVACALEAARHAQQGQLVVFGISPTGPETGFGYIEVEKPSRHTQQALRFVEKPDLPTAQRYLASGRYYWNSGMFCFTAGAILQAMKEHAPEVLHATENAWAASHTQDGATKFDARTFGLLPDISIDYAVMERARNVTLVPAKFGWSDVGSWPAVAQAHPADTSGNTFVDGQRTEFVAVGTTGTHVQVESHGPKVVATVGVQDLVIVDTPDALLVAHKSVAQKVKTVVDTLRDRRHDSTQLPAAVHRPWGTYATLKEEDGYKVKRITVNPGQALSLQYHHQRAEHWVVVQGTAMVQIGEDEHHTLPGQYRYIPLKEKHRLTNIGQDELVLIEVQCGDYLGEDDIVRLADTYGRA</sequence>
<reference evidence="12 13" key="1">
    <citation type="journal article" date="2010" name="J. Bacteriol.">
        <title>Completed genome sequence of the anaerobic iron-oxidizing bacterium Acidovorax ebreus strain TPSY.</title>
        <authorList>
            <person name="Byrne-Bailey K.G."/>
            <person name="Weber K.A."/>
            <person name="Chair A.H."/>
            <person name="Bose S."/>
            <person name="Knox T."/>
            <person name="Spanbauer T.L."/>
            <person name="Chertkov O."/>
            <person name="Coates J.D."/>
        </authorList>
    </citation>
    <scope>NUCLEOTIDE SEQUENCE [LARGE SCALE GENOMIC DNA]</scope>
    <source>
        <strain evidence="12 13">TPSY</strain>
    </source>
</reference>
<dbReference type="KEGG" id="dia:Dtpsy_0566"/>
<dbReference type="GO" id="GO:0009298">
    <property type="term" value="P:GDP-mannose biosynthetic process"/>
    <property type="evidence" value="ECO:0007669"/>
    <property type="project" value="TreeGrafter"/>
</dbReference>
<dbReference type="EMBL" id="CP001392">
    <property type="protein sequence ID" value="ACM32046.1"/>
    <property type="molecule type" value="Genomic_DNA"/>
</dbReference>
<dbReference type="CDD" id="cd02509">
    <property type="entry name" value="GDP-M1P_Guanylyltransferase"/>
    <property type="match status" value="1"/>
</dbReference>
<dbReference type="EC" id="2.7.7.13" evidence="2"/>
<evidence type="ECO:0000259" key="9">
    <source>
        <dbReference type="Pfam" id="PF00483"/>
    </source>
</evidence>
<keyword evidence="13" id="KW-1185">Reference proteome</keyword>
<dbReference type="InterPro" id="IPR006375">
    <property type="entry name" value="Man1P_GuaTrfase/Man6P_Isoase"/>
</dbReference>
<evidence type="ECO:0000259" key="10">
    <source>
        <dbReference type="Pfam" id="PF01050"/>
    </source>
</evidence>
<proteinExistence type="inferred from homology"/>